<evidence type="ECO:0000313" key="12">
    <source>
        <dbReference type="RefSeq" id="XP_012686719.2"/>
    </source>
</evidence>
<feature type="domain" description="PDEase" evidence="10">
    <location>
        <begin position="610"/>
        <end position="935"/>
    </location>
</feature>
<feature type="region of interest" description="Disordered" evidence="9">
    <location>
        <begin position="1"/>
        <end position="39"/>
    </location>
</feature>
<evidence type="ECO:0000256" key="4">
    <source>
        <dbReference type="ARBA" id="ARBA00022801"/>
    </source>
</evidence>
<feature type="region of interest" description="Disordered" evidence="9">
    <location>
        <begin position="179"/>
        <end position="220"/>
    </location>
</feature>
<dbReference type="SUPFAM" id="SSF55781">
    <property type="entry name" value="GAF domain-like"/>
    <property type="match status" value="2"/>
</dbReference>
<dbReference type="GO" id="GO:0004114">
    <property type="term" value="F:3',5'-cyclic-nucleotide phosphodiesterase activity"/>
    <property type="evidence" value="ECO:0007669"/>
    <property type="project" value="InterPro"/>
</dbReference>
<evidence type="ECO:0000313" key="11">
    <source>
        <dbReference type="Proteomes" id="UP000515152"/>
    </source>
</evidence>
<dbReference type="OrthoDB" id="74705at2759"/>
<comment type="similarity">
    <text evidence="1 8">Belongs to the cyclic nucleotide phosphodiesterase family.</text>
</comment>
<keyword evidence="4 8" id="KW-0378">Hydrolase</keyword>
<dbReference type="Gene3D" id="1.10.1300.10">
    <property type="entry name" value="3'5'-cyclic nucleotide phosphodiesterase, catalytic domain"/>
    <property type="match status" value="1"/>
</dbReference>
<evidence type="ECO:0000256" key="8">
    <source>
        <dbReference type="RuleBase" id="RU363067"/>
    </source>
</evidence>
<dbReference type="CTD" id="100334568"/>
<dbReference type="GeneID" id="105903498"/>
<dbReference type="Proteomes" id="UP000515152">
    <property type="component" value="Chromosome 22"/>
</dbReference>
<dbReference type="KEGG" id="char:105903498"/>
<feature type="binding site" evidence="7">
    <location>
        <position position="729"/>
    </location>
    <ligand>
        <name>Zn(2+)</name>
        <dbReference type="ChEBI" id="CHEBI:29105"/>
        <label>1</label>
    </ligand>
</feature>
<dbReference type="PRINTS" id="PR00387">
    <property type="entry name" value="PDIESTERASE1"/>
</dbReference>
<dbReference type="RefSeq" id="XP_012686719.2">
    <property type="nucleotide sequence ID" value="XM_012831265.3"/>
</dbReference>
<dbReference type="GO" id="GO:0046872">
    <property type="term" value="F:metal ion binding"/>
    <property type="evidence" value="ECO:0007669"/>
    <property type="project" value="UniProtKB-KW"/>
</dbReference>
<dbReference type="SUPFAM" id="SSF109604">
    <property type="entry name" value="HD-domain/PDEase-like"/>
    <property type="match status" value="1"/>
</dbReference>
<feature type="binding site" evidence="7">
    <location>
        <position position="729"/>
    </location>
    <ligand>
        <name>Zn(2+)</name>
        <dbReference type="ChEBI" id="CHEBI:29105"/>
        <label>2</label>
    </ligand>
</feature>
<evidence type="ECO:0000256" key="1">
    <source>
        <dbReference type="ARBA" id="ARBA00007648"/>
    </source>
</evidence>
<gene>
    <name evidence="12" type="primary">pde5aa</name>
</gene>
<feature type="binding site" evidence="6">
    <location>
        <position position="892"/>
    </location>
    <ligand>
        <name>AMP</name>
        <dbReference type="ChEBI" id="CHEBI:456215"/>
    </ligand>
</feature>
<feature type="binding site" evidence="7">
    <location>
        <position position="728"/>
    </location>
    <ligand>
        <name>Zn(2+)</name>
        <dbReference type="ChEBI" id="CHEBI:29105"/>
        <label>1</label>
    </ligand>
</feature>
<dbReference type="Pfam" id="PF00233">
    <property type="entry name" value="PDEase_I"/>
    <property type="match status" value="1"/>
</dbReference>
<feature type="active site" description="Proton donor" evidence="5">
    <location>
        <position position="687"/>
    </location>
</feature>
<dbReference type="FunFam" id="1.10.1300.10:FF:000003">
    <property type="entry name" value="Phosphodiesterase"/>
    <property type="match status" value="1"/>
</dbReference>
<comment type="cofactor">
    <cofactor evidence="8">
        <name>a divalent metal cation</name>
        <dbReference type="ChEBI" id="CHEBI:60240"/>
    </cofactor>
    <text evidence="8">Binds 2 divalent metal cations per subunit. Site 1 may preferentially bind zinc ions, while site 2 has a preference for magnesium and/or manganese ions.</text>
</comment>
<dbReference type="FunFam" id="3.30.450.40:FF:000015">
    <property type="entry name" value="Phosphodiesterase"/>
    <property type="match status" value="1"/>
</dbReference>
<feature type="region of interest" description="Disordered" evidence="9">
    <location>
        <begin position="103"/>
        <end position="146"/>
    </location>
</feature>
<evidence type="ECO:0000256" key="6">
    <source>
        <dbReference type="PIRSR" id="PIRSR623088-2"/>
    </source>
</evidence>
<dbReference type="CDD" id="cd00077">
    <property type="entry name" value="HDc"/>
    <property type="match status" value="1"/>
</dbReference>
<feature type="binding site" evidence="6">
    <location>
        <position position="839"/>
    </location>
    <ligand>
        <name>AMP</name>
        <dbReference type="ChEBI" id="CHEBI:456215"/>
    </ligand>
</feature>
<organism evidence="11 12">
    <name type="scientific">Clupea harengus</name>
    <name type="common">Atlantic herring</name>
    <dbReference type="NCBI Taxonomy" id="7950"/>
    <lineage>
        <taxon>Eukaryota</taxon>
        <taxon>Metazoa</taxon>
        <taxon>Chordata</taxon>
        <taxon>Craniata</taxon>
        <taxon>Vertebrata</taxon>
        <taxon>Euteleostomi</taxon>
        <taxon>Actinopterygii</taxon>
        <taxon>Neopterygii</taxon>
        <taxon>Teleostei</taxon>
        <taxon>Clupei</taxon>
        <taxon>Clupeiformes</taxon>
        <taxon>Clupeoidei</taxon>
        <taxon>Clupeidae</taxon>
        <taxon>Clupea</taxon>
    </lineage>
</organism>
<feature type="binding site" evidence="7">
    <location>
        <position position="691"/>
    </location>
    <ligand>
        <name>Zn(2+)</name>
        <dbReference type="ChEBI" id="CHEBI:29105"/>
        <label>1</label>
    </ligand>
</feature>
<name>A0A6P3W1U4_CLUHA</name>
<dbReference type="EC" id="3.1.4.-" evidence="8"/>
<dbReference type="Pfam" id="PF01590">
    <property type="entry name" value="GAF"/>
    <property type="match status" value="2"/>
</dbReference>
<accession>A0A6P3W1U4</accession>
<dbReference type="InterPro" id="IPR023174">
    <property type="entry name" value="PDEase_CS"/>
</dbReference>
<reference evidence="12" key="1">
    <citation type="submission" date="2025-08" db="UniProtKB">
        <authorList>
            <consortium name="RefSeq"/>
        </authorList>
    </citation>
    <scope>IDENTIFICATION</scope>
</reference>
<dbReference type="PROSITE" id="PS00126">
    <property type="entry name" value="PDEASE_I_1"/>
    <property type="match status" value="1"/>
</dbReference>
<dbReference type="AlphaFoldDB" id="A0A6P3W1U4"/>
<dbReference type="SMART" id="SM00065">
    <property type="entry name" value="GAF"/>
    <property type="match status" value="2"/>
</dbReference>
<dbReference type="SMART" id="SM00471">
    <property type="entry name" value="HDc"/>
    <property type="match status" value="1"/>
</dbReference>
<feature type="binding site" evidence="7">
    <location>
        <position position="839"/>
    </location>
    <ligand>
        <name>Zn(2+)</name>
        <dbReference type="ChEBI" id="CHEBI:29105"/>
        <label>1</label>
    </ligand>
</feature>
<dbReference type="InterPro" id="IPR029016">
    <property type="entry name" value="GAF-like_dom_sf"/>
</dbReference>
<dbReference type="InterPro" id="IPR003018">
    <property type="entry name" value="GAF"/>
</dbReference>
<feature type="binding site" evidence="6">
    <location>
        <begin position="687"/>
        <end position="691"/>
    </location>
    <ligand>
        <name>AMP</name>
        <dbReference type="ChEBI" id="CHEBI:456215"/>
    </ligand>
</feature>
<feature type="binding site" evidence="6">
    <location>
        <position position="729"/>
    </location>
    <ligand>
        <name>AMP</name>
        <dbReference type="ChEBI" id="CHEBI:456215"/>
    </ligand>
</feature>
<dbReference type="InterPro" id="IPR023088">
    <property type="entry name" value="PDEase"/>
</dbReference>
<sequence>MPCLHAESLGSLSAEGDYQSRTDSVASFSSTSGKEEQRDAAGWVAGETFVTSAGWIFSPLWSQRAQSRFFGFREGIGSDTVGALLDGHSDFARSYFLRRTSRDMANGSSSGKSSRSSKEGARSKKDVHSSTPQLCRRRESHPLCSPSRRRFSGSYLESSPSNVPSVDWGNFLTLEMGAHPPGSPCSPRSPRSRRSSLSSHSMRPPLSPRLSRSPRRAGPCGRRASCDWMVEMMGGGAPCRQGLSEVCNKVLQHVSKAMAADQCSFALVTDDRAGGRGLSGVVFRSYKEDSHGQGQLSWEKSIMEHVVATGKSLNIKNVFEDARFSPEVDDLSGFRPKSILSLPVYNPREELVGVAIAINKTAAAGINYGQFFFSEEDEKVMTTHMAMLGVILDNALLCENAEQESKRSQVLLDLARLLQERHESRESLLNKLASTILPITRAKLCTVFIIDSTKKDSFSYIIDTEHMGPDEYKTSCKRESDVNMICHAYAVNVKNSLKAVNVANISTEGSVPTLDQMTEEAGADMRTLVCTPVRNGREGKVIGVCQLVNKQNEEAGKAEAFGRADERLLEDFALYCGVSLQNFEIQQRAEQTRAKQAVTREILSYHMSASEEEIMALQESSIPPAQNLSLLDFHFSDFGLPDSVTTQATVRMFIDLNLVQDFDIDYKSLCRWVLSVRRGYRRDVAYHNWNHALSTAQCMFALLKGTGHLQSHFSSLEILALMIATLCHDLDHRGVNNSYIARSQQPLAQLYGHSSLEHHHYDVCVLILNNPGSEILSGLSQENYQQCLQMIEKSILATDLALYMTKREAFFQMAEKDNIRWQDEDHRELLKSMLMTASDICAITKPWPVQKKTASLIASEFFAQGDREKNEFNIRPIDVMNRENSTRFPHMQVEYINGICAPLYKALAKVFDSCNPLLEGCINNRENWERLAAGEEDDVFETEG</sequence>
<feature type="compositionally biased region" description="Polar residues" evidence="9">
    <location>
        <begin position="19"/>
        <end position="32"/>
    </location>
</feature>
<dbReference type="InterPro" id="IPR002073">
    <property type="entry name" value="PDEase_catalytic_dom"/>
</dbReference>
<feature type="compositionally biased region" description="Basic and acidic residues" evidence="9">
    <location>
        <begin position="116"/>
        <end position="128"/>
    </location>
</feature>
<feature type="compositionally biased region" description="Low complexity" evidence="9">
    <location>
        <begin position="185"/>
        <end position="211"/>
    </location>
</feature>
<dbReference type="GO" id="GO:0007165">
    <property type="term" value="P:signal transduction"/>
    <property type="evidence" value="ECO:0007669"/>
    <property type="project" value="InterPro"/>
</dbReference>
<dbReference type="PROSITE" id="PS51845">
    <property type="entry name" value="PDEASE_I_2"/>
    <property type="match status" value="1"/>
</dbReference>
<evidence type="ECO:0000256" key="3">
    <source>
        <dbReference type="ARBA" id="ARBA00022723"/>
    </source>
</evidence>
<evidence type="ECO:0000256" key="2">
    <source>
        <dbReference type="ARBA" id="ARBA00022535"/>
    </source>
</evidence>
<keyword evidence="3 7" id="KW-0479">Metal-binding</keyword>
<evidence type="ECO:0000256" key="5">
    <source>
        <dbReference type="PIRSR" id="PIRSR623088-1"/>
    </source>
</evidence>
<dbReference type="InterPro" id="IPR003607">
    <property type="entry name" value="HD/PDEase_dom"/>
</dbReference>
<evidence type="ECO:0000256" key="9">
    <source>
        <dbReference type="SAM" id="MobiDB-lite"/>
    </source>
</evidence>
<dbReference type="InterPro" id="IPR036971">
    <property type="entry name" value="PDEase_catalytic_dom_sf"/>
</dbReference>
<dbReference type="PANTHER" id="PTHR11347">
    <property type="entry name" value="CYCLIC NUCLEOTIDE PHOSPHODIESTERASE"/>
    <property type="match status" value="1"/>
</dbReference>
<keyword evidence="11" id="KW-1185">Reference proteome</keyword>
<evidence type="ECO:0000256" key="7">
    <source>
        <dbReference type="PIRSR" id="PIRSR623088-3"/>
    </source>
</evidence>
<protein>
    <recommendedName>
        <fullName evidence="8">Phosphodiesterase</fullName>
        <ecNumber evidence="8">3.1.4.-</ecNumber>
    </recommendedName>
</protein>
<keyword evidence="2" id="KW-0140">cGMP</keyword>
<dbReference type="Gene3D" id="3.30.450.40">
    <property type="match status" value="2"/>
</dbReference>
<evidence type="ECO:0000259" key="10">
    <source>
        <dbReference type="PROSITE" id="PS51845"/>
    </source>
</evidence>
<proteinExistence type="inferred from homology"/>